<evidence type="ECO:0000313" key="2">
    <source>
        <dbReference type="EMBL" id="OGG50995.1"/>
    </source>
</evidence>
<dbReference type="SUPFAM" id="SSF46785">
    <property type="entry name" value="Winged helix' DNA-binding domain"/>
    <property type="match status" value="1"/>
</dbReference>
<dbReference type="InterPro" id="IPR051797">
    <property type="entry name" value="TrmB-like"/>
</dbReference>
<dbReference type="STRING" id="1798482.A2763_00110"/>
<dbReference type="PANTHER" id="PTHR34293:SF1">
    <property type="entry name" value="HTH-TYPE TRANSCRIPTIONAL REGULATOR TRMBL2"/>
    <property type="match status" value="1"/>
</dbReference>
<reference evidence="2 3" key="1">
    <citation type="journal article" date="2016" name="Nat. Commun.">
        <title>Thousands of microbial genomes shed light on interconnected biogeochemical processes in an aquifer system.</title>
        <authorList>
            <person name="Anantharaman K."/>
            <person name="Brown C.T."/>
            <person name="Hug L.A."/>
            <person name="Sharon I."/>
            <person name="Castelle C.J."/>
            <person name="Probst A.J."/>
            <person name="Thomas B.C."/>
            <person name="Singh A."/>
            <person name="Wilkins M.J."/>
            <person name="Karaoz U."/>
            <person name="Brodie E.L."/>
            <person name="Williams K.H."/>
            <person name="Hubbard S.S."/>
            <person name="Banfield J.F."/>
        </authorList>
    </citation>
    <scope>NUCLEOTIDE SEQUENCE [LARGE SCALE GENOMIC DNA]</scope>
</reference>
<organism evidence="2 3">
    <name type="scientific">Candidatus Kaiserbacteria bacterium RIFCSPHIGHO2_01_FULL_54_36</name>
    <dbReference type="NCBI Taxonomy" id="1798482"/>
    <lineage>
        <taxon>Bacteria</taxon>
        <taxon>Candidatus Kaiseribacteriota</taxon>
    </lineage>
</organism>
<feature type="domain" description="Transcription regulator TrmB N-terminal" evidence="1">
    <location>
        <begin position="17"/>
        <end position="84"/>
    </location>
</feature>
<dbReference type="InterPro" id="IPR036388">
    <property type="entry name" value="WH-like_DNA-bd_sf"/>
</dbReference>
<evidence type="ECO:0000313" key="3">
    <source>
        <dbReference type="Proteomes" id="UP000178370"/>
    </source>
</evidence>
<dbReference type="EMBL" id="MFKV01000004">
    <property type="protein sequence ID" value="OGG50995.1"/>
    <property type="molecule type" value="Genomic_DNA"/>
</dbReference>
<protein>
    <recommendedName>
        <fullName evidence="1">Transcription regulator TrmB N-terminal domain-containing protein</fullName>
    </recommendedName>
</protein>
<accession>A0A1F6CPB9</accession>
<dbReference type="InterPro" id="IPR036390">
    <property type="entry name" value="WH_DNA-bd_sf"/>
</dbReference>
<gene>
    <name evidence="2" type="ORF">A2763_00110</name>
</gene>
<evidence type="ECO:0000259" key="1">
    <source>
        <dbReference type="Pfam" id="PF01978"/>
    </source>
</evidence>
<proteinExistence type="predicted"/>
<name>A0A1F6CPB9_9BACT</name>
<sequence>MSKSTDEKTQTDLYRRLEEVGLSQKEARVYMALLPYRDIGSSKLIRATGLHGQFVYDSLQRLEELGLARHVIQNGRKKFSASTPKRILSLLDEKRLRFQNILMQLEEKFSGQHEQDFEVLQGEEAFVAYQLSFIESTPENGVIDVISGPNDRYFQILDSEGAADEYERKRSKKNIAIRYIGAKSQAEKFNKWEKDRPLWTYKIFPGLSTGLVDISIWPHAVMFVTFGNPLLSFVLLSKEVADGYREFFEALWNLSKK</sequence>
<dbReference type="AlphaFoldDB" id="A0A1F6CPB9"/>
<dbReference type="InterPro" id="IPR002831">
    <property type="entry name" value="Tscrpt_reg_TrmB_N"/>
</dbReference>
<dbReference type="Proteomes" id="UP000178370">
    <property type="component" value="Unassembled WGS sequence"/>
</dbReference>
<comment type="caution">
    <text evidence="2">The sequence shown here is derived from an EMBL/GenBank/DDBJ whole genome shotgun (WGS) entry which is preliminary data.</text>
</comment>
<dbReference type="Pfam" id="PF01978">
    <property type="entry name" value="TrmB"/>
    <property type="match status" value="1"/>
</dbReference>
<dbReference type="PANTHER" id="PTHR34293">
    <property type="entry name" value="HTH-TYPE TRANSCRIPTIONAL REGULATOR TRMBL2"/>
    <property type="match status" value="1"/>
</dbReference>
<dbReference type="Gene3D" id="1.10.10.10">
    <property type="entry name" value="Winged helix-like DNA-binding domain superfamily/Winged helix DNA-binding domain"/>
    <property type="match status" value="1"/>
</dbReference>